<evidence type="ECO:0000313" key="3">
    <source>
        <dbReference type="Proteomes" id="UP000233837"/>
    </source>
</evidence>
<dbReference type="AlphaFoldDB" id="A0A2I0VRD5"/>
<dbReference type="InterPro" id="IPR057192">
    <property type="entry name" value="DUF7870"/>
</dbReference>
<reference evidence="2 3" key="1">
    <citation type="journal article" date="2016" name="Sci. Rep.">
        <title>The Dendrobium catenatum Lindl. genome sequence provides insights into polysaccharide synthase, floral development and adaptive evolution.</title>
        <authorList>
            <person name="Zhang G.Q."/>
            <person name="Xu Q."/>
            <person name="Bian C."/>
            <person name="Tsai W.C."/>
            <person name="Yeh C.M."/>
            <person name="Liu K.W."/>
            <person name="Yoshida K."/>
            <person name="Zhang L.S."/>
            <person name="Chang S.B."/>
            <person name="Chen F."/>
            <person name="Shi Y."/>
            <person name="Su Y.Y."/>
            <person name="Zhang Y.Q."/>
            <person name="Chen L.J."/>
            <person name="Yin Y."/>
            <person name="Lin M."/>
            <person name="Huang H."/>
            <person name="Deng H."/>
            <person name="Wang Z.W."/>
            <person name="Zhu S.L."/>
            <person name="Zhao X."/>
            <person name="Deng C."/>
            <person name="Niu S.C."/>
            <person name="Huang J."/>
            <person name="Wang M."/>
            <person name="Liu G.H."/>
            <person name="Yang H.J."/>
            <person name="Xiao X.J."/>
            <person name="Hsiao Y.Y."/>
            <person name="Wu W.L."/>
            <person name="Chen Y.Y."/>
            <person name="Mitsuda N."/>
            <person name="Ohme-Takagi M."/>
            <person name="Luo Y.B."/>
            <person name="Van de Peer Y."/>
            <person name="Liu Z.J."/>
        </authorList>
    </citation>
    <scope>NUCLEOTIDE SEQUENCE [LARGE SCALE GENOMIC DNA]</scope>
    <source>
        <tissue evidence="2">The whole plant</tissue>
    </source>
</reference>
<feature type="domain" description="DUF7870" evidence="1">
    <location>
        <begin position="224"/>
        <end position="394"/>
    </location>
</feature>
<evidence type="ECO:0000259" key="1">
    <source>
        <dbReference type="Pfam" id="PF25276"/>
    </source>
</evidence>
<evidence type="ECO:0000313" key="2">
    <source>
        <dbReference type="EMBL" id="PKU65970.1"/>
    </source>
</evidence>
<dbReference type="PANTHER" id="PTHR33597:SF11">
    <property type="entry name" value="OS07G0620600 PROTEIN"/>
    <property type="match status" value="1"/>
</dbReference>
<dbReference type="EMBL" id="KZ503303">
    <property type="protein sequence ID" value="PKU65970.1"/>
    <property type="molecule type" value="Genomic_DNA"/>
</dbReference>
<dbReference type="Pfam" id="PF25276">
    <property type="entry name" value="DUF7870"/>
    <property type="match status" value="1"/>
</dbReference>
<accession>A0A2I0VRD5</accession>
<gene>
    <name evidence="2" type="ORF">MA16_Dca009045</name>
</gene>
<keyword evidence="3" id="KW-1185">Reference proteome</keyword>
<dbReference type="Proteomes" id="UP000233837">
    <property type="component" value="Unassembled WGS sequence"/>
</dbReference>
<organism evidence="2 3">
    <name type="scientific">Dendrobium catenatum</name>
    <dbReference type="NCBI Taxonomy" id="906689"/>
    <lineage>
        <taxon>Eukaryota</taxon>
        <taxon>Viridiplantae</taxon>
        <taxon>Streptophyta</taxon>
        <taxon>Embryophyta</taxon>
        <taxon>Tracheophyta</taxon>
        <taxon>Spermatophyta</taxon>
        <taxon>Magnoliopsida</taxon>
        <taxon>Liliopsida</taxon>
        <taxon>Asparagales</taxon>
        <taxon>Orchidaceae</taxon>
        <taxon>Epidendroideae</taxon>
        <taxon>Malaxideae</taxon>
        <taxon>Dendrobiinae</taxon>
        <taxon>Dendrobium</taxon>
    </lineage>
</organism>
<sequence>MKASPRTIRRPNDGQAAAELPRDELVIPLPDPRLLRLIARSVLLAVAFLSLPWLRSALLSDPAAHVAGQGGNSANDELFYMPKLLQDMKAYGLMQPQGRTLFLGNPGFHASLLRRSGVSCLPERKIHQISGAQSLDFVFLVAGGFNDANFRLIDRAIRVGGVAAFRLGTHPVKPFNLPANYRMIYIQNIGRTIIAVKKLYHDNAGGGKLGRRLLSVSETKEDALQSLEDALLEPPVVEKHGKIIRYLPDLTGESLDNYPRRVFVDIGSPGRVGSEGWFRKKYPRNQKFEIVRVDLVDWPAATAVGGGDVGEWLRWNVRKEEYVVVKAEADAVEEMVTGEVLELVDELFLECRNDWENGEEAEDDEGKWRMRAYWECLALFGKLRENGVAVHQWWG</sequence>
<dbReference type="PANTHER" id="PTHR33597">
    <property type="entry name" value="OS02G0760400 PROTEIN"/>
    <property type="match status" value="1"/>
</dbReference>
<protein>
    <recommendedName>
        <fullName evidence="1">DUF7870 domain-containing protein</fullName>
    </recommendedName>
</protein>
<dbReference type="OrthoDB" id="1919622at2759"/>
<reference evidence="2 3" key="2">
    <citation type="journal article" date="2017" name="Nature">
        <title>The Apostasia genome and the evolution of orchids.</title>
        <authorList>
            <person name="Zhang G.Q."/>
            <person name="Liu K.W."/>
            <person name="Li Z."/>
            <person name="Lohaus R."/>
            <person name="Hsiao Y.Y."/>
            <person name="Niu S.C."/>
            <person name="Wang J.Y."/>
            <person name="Lin Y.C."/>
            <person name="Xu Q."/>
            <person name="Chen L.J."/>
            <person name="Yoshida K."/>
            <person name="Fujiwara S."/>
            <person name="Wang Z.W."/>
            <person name="Zhang Y.Q."/>
            <person name="Mitsuda N."/>
            <person name="Wang M."/>
            <person name="Liu G.H."/>
            <person name="Pecoraro L."/>
            <person name="Huang H.X."/>
            <person name="Xiao X.J."/>
            <person name="Lin M."/>
            <person name="Wu X.Y."/>
            <person name="Wu W.L."/>
            <person name="Chen Y.Y."/>
            <person name="Chang S.B."/>
            <person name="Sakamoto S."/>
            <person name="Ohme-Takagi M."/>
            <person name="Yagi M."/>
            <person name="Zeng S.J."/>
            <person name="Shen C.Y."/>
            <person name="Yeh C.M."/>
            <person name="Luo Y.B."/>
            <person name="Tsai W.C."/>
            <person name="Van de Peer Y."/>
            <person name="Liu Z.J."/>
        </authorList>
    </citation>
    <scope>NUCLEOTIDE SEQUENCE [LARGE SCALE GENOMIC DNA]</scope>
    <source>
        <tissue evidence="2">The whole plant</tissue>
    </source>
</reference>
<proteinExistence type="predicted"/>
<name>A0A2I0VRD5_9ASPA</name>